<keyword evidence="1" id="KW-1185">Reference proteome</keyword>
<protein>
    <submittedName>
        <fullName evidence="2">Uncharacterized protein</fullName>
    </submittedName>
</protein>
<evidence type="ECO:0000313" key="1">
    <source>
        <dbReference type="Proteomes" id="UP000887564"/>
    </source>
</evidence>
<dbReference type="AlphaFoldDB" id="A0A914R7I8"/>
<accession>A0A914R7I8</accession>
<dbReference type="Gene3D" id="1.25.40.420">
    <property type="match status" value="1"/>
</dbReference>
<dbReference type="WBParaSite" id="PEQ_0000260401-mRNA-1">
    <property type="protein sequence ID" value="PEQ_0000260401-mRNA-1"/>
    <property type="gene ID" value="PEQ_0000260401"/>
</dbReference>
<sequence>MRISQIDVWKLIKKWILIDKKRRQSYLPSLLQCLRYNFLTVKESAYSIEPIFILLFRKKNSMKI</sequence>
<evidence type="ECO:0000313" key="2">
    <source>
        <dbReference type="WBParaSite" id="PEQ_0000260401-mRNA-1"/>
    </source>
</evidence>
<organism evidence="1 2">
    <name type="scientific">Parascaris equorum</name>
    <name type="common">Equine roundworm</name>
    <dbReference type="NCBI Taxonomy" id="6256"/>
    <lineage>
        <taxon>Eukaryota</taxon>
        <taxon>Metazoa</taxon>
        <taxon>Ecdysozoa</taxon>
        <taxon>Nematoda</taxon>
        <taxon>Chromadorea</taxon>
        <taxon>Rhabditida</taxon>
        <taxon>Spirurina</taxon>
        <taxon>Ascaridomorpha</taxon>
        <taxon>Ascaridoidea</taxon>
        <taxon>Ascarididae</taxon>
        <taxon>Parascaris</taxon>
    </lineage>
</organism>
<name>A0A914R7I8_PAREQ</name>
<proteinExistence type="predicted"/>
<dbReference type="Proteomes" id="UP000887564">
    <property type="component" value="Unplaced"/>
</dbReference>
<reference evidence="2" key="1">
    <citation type="submission" date="2022-11" db="UniProtKB">
        <authorList>
            <consortium name="WormBaseParasite"/>
        </authorList>
    </citation>
    <scope>IDENTIFICATION</scope>
</reference>